<dbReference type="EMBL" id="BPRC01000039">
    <property type="protein sequence ID" value="GJE67997.1"/>
    <property type="molecule type" value="Genomic_DNA"/>
</dbReference>
<feature type="transmembrane region" description="Helical" evidence="1">
    <location>
        <begin position="264"/>
        <end position="284"/>
    </location>
</feature>
<protein>
    <submittedName>
        <fullName evidence="2">Methylamine utilization protein MauF</fullName>
    </submittedName>
</protein>
<sequence length="285" mass="29946">MTTLTPPAGGEAIPLVSTRSEGVEDCLVFAQEYSGRIRLASLAGAALIGVAGAALVYRSDTQAETLSVLFIGFSFLGGLLSTWSPCGYSSLCLLRPVGRQSRSTLVKYTPTFLLHGAGYALGAVILGVILGLAGGLLGFPGASFVMLGVLGLTGLVYGAHQLGFLRVPYPQRRAQVPHDARQRFPMWFIGGLYGLSLGLNYLTYVQTPILYLVTAAAVASGNVTSAIVLFLAFNAGRFLPMAVNYLPVSDIAVQNWLARRQESAALLDGGLLIAFGAALLTFAVL</sequence>
<dbReference type="Proteomes" id="UP001055039">
    <property type="component" value="Unassembled WGS sequence"/>
</dbReference>
<name>A0ABQ4ULF7_9HYPH</name>
<dbReference type="RefSeq" id="WP_238228871.1">
    <property type="nucleotide sequence ID" value="NZ_BAAADH010000018.1"/>
</dbReference>
<reference evidence="2" key="2">
    <citation type="submission" date="2021-08" db="EMBL/GenBank/DDBJ databases">
        <authorList>
            <person name="Tani A."/>
            <person name="Ola A."/>
            <person name="Ogura Y."/>
            <person name="Katsura K."/>
            <person name="Hayashi T."/>
        </authorList>
    </citation>
    <scope>NUCLEOTIDE SEQUENCE</scope>
    <source>
        <strain evidence="2">NBRC 15686</strain>
    </source>
</reference>
<proteinExistence type="predicted"/>
<accession>A0ABQ4ULF7</accession>
<feature type="transmembrane region" description="Helical" evidence="1">
    <location>
        <begin position="69"/>
        <end position="91"/>
    </location>
</feature>
<feature type="transmembrane region" description="Helical" evidence="1">
    <location>
        <begin position="143"/>
        <end position="165"/>
    </location>
</feature>
<comment type="caution">
    <text evidence="2">The sequence shown here is derived from an EMBL/GenBank/DDBJ whole genome shotgun (WGS) entry which is preliminary data.</text>
</comment>
<feature type="transmembrane region" description="Helical" evidence="1">
    <location>
        <begin position="209"/>
        <end position="233"/>
    </location>
</feature>
<keyword evidence="1" id="KW-0812">Transmembrane</keyword>
<evidence type="ECO:0000313" key="3">
    <source>
        <dbReference type="Proteomes" id="UP001055039"/>
    </source>
</evidence>
<keyword evidence="1" id="KW-1133">Transmembrane helix</keyword>
<feature type="transmembrane region" description="Helical" evidence="1">
    <location>
        <begin position="39"/>
        <end position="57"/>
    </location>
</feature>
<evidence type="ECO:0000256" key="1">
    <source>
        <dbReference type="SAM" id="Phobius"/>
    </source>
</evidence>
<feature type="transmembrane region" description="Helical" evidence="1">
    <location>
        <begin position="112"/>
        <end position="137"/>
    </location>
</feature>
<keyword evidence="3" id="KW-1185">Reference proteome</keyword>
<evidence type="ECO:0000313" key="2">
    <source>
        <dbReference type="EMBL" id="GJE67997.1"/>
    </source>
</evidence>
<keyword evidence="1" id="KW-0472">Membrane</keyword>
<feature type="transmembrane region" description="Helical" evidence="1">
    <location>
        <begin position="186"/>
        <end position="203"/>
    </location>
</feature>
<gene>
    <name evidence="2" type="primary">mauF</name>
    <name evidence="2" type="ORF">LNAOJCKE_5233</name>
</gene>
<reference evidence="2" key="1">
    <citation type="journal article" date="2021" name="Front. Microbiol.">
        <title>Comprehensive Comparative Genomics and Phenotyping of Methylobacterium Species.</title>
        <authorList>
            <person name="Alessa O."/>
            <person name="Ogura Y."/>
            <person name="Fujitani Y."/>
            <person name="Takami H."/>
            <person name="Hayashi T."/>
            <person name="Sahin N."/>
            <person name="Tani A."/>
        </authorList>
    </citation>
    <scope>NUCLEOTIDE SEQUENCE</scope>
    <source>
        <strain evidence="2">NBRC 15686</strain>
    </source>
</reference>
<organism evidence="2 3">
    <name type="scientific">Methylorubrum aminovorans</name>
    <dbReference type="NCBI Taxonomy" id="269069"/>
    <lineage>
        <taxon>Bacteria</taxon>
        <taxon>Pseudomonadati</taxon>
        <taxon>Pseudomonadota</taxon>
        <taxon>Alphaproteobacteria</taxon>
        <taxon>Hyphomicrobiales</taxon>
        <taxon>Methylobacteriaceae</taxon>
        <taxon>Methylorubrum</taxon>
    </lineage>
</organism>